<reference evidence="2 3" key="1">
    <citation type="journal article" date="2019" name="Appl. Environ. Microbiol.">
        <title>Environmental Evidence and Genomic Insight of Iron-oxidizing Bacteria Preference Towards More Corrosion Resistant Stainless Steel at Higher Salinities.</title>
        <authorList>
            <person name="Garrison C.E."/>
            <person name="Price K.A."/>
            <person name="Field E.K."/>
        </authorList>
    </citation>
    <scope>NUCLEOTIDE SEQUENCE [LARGE SCALE GENOMIC DNA]</scope>
    <source>
        <strain evidence="2 3">P3</strain>
    </source>
</reference>
<dbReference type="OrthoDB" id="458509at2"/>
<gene>
    <name evidence="2" type="ORF">FEF65_12430</name>
</gene>
<proteinExistence type="predicted"/>
<evidence type="ECO:0000313" key="2">
    <source>
        <dbReference type="EMBL" id="TLS65629.1"/>
    </source>
</evidence>
<feature type="transmembrane region" description="Helical" evidence="1">
    <location>
        <begin position="43"/>
        <end position="63"/>
    </location>
</feature>
<protein>
    <submittedName>
        <fullName evidence="2">Uncharacterized protein</fullName>
    </submittedName>
</protein>
<feature type="transmembrane region" description="Helical" evidence="1">
    <location>
        <begin position="103"/>
        <end position="126"/>
    </location>
</feature>
<dbReference type="Proteomes" id="UP000306585">
    <property type="component" value="Unassembled WGS sequence"/>
</dbReference>
<evidence type="ECO:0000256" key="1">
    <source>
        <dbReference type="SAM" id="Phobius"/>
    </source>
</evidence>
<organism evidence="2 3">
    <name type="scientific">Mariprofundus erugo</name>
    <dbReference type="NCBI Taxonomy" id="2528639"/>
    <lineage>
        <taxon>Bacteria</taxon>
        <taxon>Pseudomonadati</taxon>
        <taxon>Pseudomonadota</taxon>
        <taxon>Candidatius Mariprofundia</taxon>
        <taxon>Mariprofundales</taxon>
        <taxon>Mariprofundaceae</taxon>
        <taxon>Mariprofundus</taxon>
    </lineage>
</organism>
<keyword evidence="1" id="KW-1133">Transmembrane helix</keyword>
<keyword evidence="3" id="KW-1185">Reference proteome</keyword>
<name>A0A5R9GKR8_9PROT</name>
<accession>A0A5R9GKR8</accession>
<dbReference type="EMBL" id="VBRY01000014">
    <property type="protein sequence ID" value="TLS65629.1"/>
    <property type="molecule type" value="Genomic_DNA"/>
</dbReference>
<evidence type="ECO:0000313" key="3">
    <source>
        <dbReference type="Proteomes" id="UP000306585"/>
    </source>
</evidence>
<sequence>MKKVYICFAAGCLGALANSLVIWSAGDFGLTHRLGVSIAPALTPAWLYPRLVWGGLWGLLFMLPFMDTRTLLKGSLLSLLPTAAQLFYFFPVKLHKGMGGIDLGLLTPAVVLFANWIWGVVTAYAIRYAR</sequence>
<keyword evidence="1" id="KW-0472">Membrane</keyword>
<comment type="caution">
    <text evidence="2">The sequence shown here is derived from an EMBL/GenBank/DDBJ whole genome shotgun (WGS) entry which is preliminary data.</text>
</comment>
<dbReference type="RefSeq" id="WP_138240144.1">
    <property type="nucleotide sequence ID" value="NZ_VBRY01000014.1"/>
</dbReference>
<dbReference type="AlphaFoldDB" id="A0A5R9GKR8"/>
<feature type="transmembrane region" description="Helical" evidence="1">
    <location>
        <begin position="70"/>
        <end position="91"/>
    </location>
</feature>
<keyword evidence="1" id="KW-0812">Transmembrane</keyword>